<protein>
    <recommendedName>
        <fullName evidence="3">J domain-containing protein</fullName>
    </recommendedName>
</protein>
<evidence type="ECO:0000313" key="1">
    <source>
        <dbReference type="EMBL" id="GFH59298.1"/>
    </source>
</evidence>
<comment type="caution">
    <text evidence="1">The sequence shown here is derived from an EMBL/GenBank/DDBJ whole genome shotgun (WGS) entry which is preliminary data.</text>
</comment>
<dbReference type="AlphaFoldDB" id="A0AAD3HDS0"/>
<proteinExistence type="predicted"/>
<name>A0AAD3HDS0_9STRA</name>
<organism evidence="1 2">
    <name type="scientific">Chaetoceros tenuissimus</name>
    <dbReference type="NCBI Taxonomy" id="426638"/>
    <lineage>
        <taxon>Eukaryota</taxon>
        <taxon>Sar</taxon>
        <taxon>Stramenopiles</taxon>
        <taxon>Ochrophyta</taxon>
        <taxon>Bacillariophyta</taxon>
        <taxon>Coscinodiscophyceae</taxon>
        <taxon>Chaetocerotophycidae</taxon>
        <taxon>Chaetocerotales</taxon>
        <taxon>Chaetocerotaceae</taxon>
        <taxon>Chaetoceros</taxon>
    </lineage>
</organism>
<dbReference type="Proteomes" id="UP001054902">
    <property type="component" value="Unassembled WGS sequence"/>
</dbReference>
<accession>A0AAD3HDS0</accession>
<reference evidence="1 2" key="1">
    <citation type="journal article" date="2021" name="Sci. Rep.">
        <title>The genome of the diatom Chaetoceros tenuissimus carries an ancient integrated fragment of an extant virus.</title>
        <authorList>
            <person name="Hongo Y."/>
            <person name="Kimura K."/>
            <person name="Takaki Y."/>
            <person name="Yoshida Y."/>
            <person name="Baba S."/>
            <person name="Kobayashi G."/>
            <person name="Nagasaki K."/>
            <person name="Hano T."/>
            <person name="Tomaru Y."/>
        </authorList>
    </citation>
    <scope>NUCLEOTIDE SEQUENCE [LARGE SCALE GENOMIC DNA]</scope>
    <source>
        <strain evidence="1 2">NIES-3715</strain>
    </source>
</reference>
<sequence>MTDPFRQFFIESLQATLRSPASEESLQALFKYVRPTLTLEELHSMTQKEQSKMIKLLKSRIHPDKHPNNTEVTELFQEVQNFYEECLKYMMDTPRKRKKRPRSDQIAVNRSYPQSFCCFEKWPHMKESLMVEVDAKTVHLSKREYPPIPLDGILKKEEIPIYQAFKCIHARGAIVHGKAITKYTSFETIKIMAKQKKTVADIFEENGGFRLLDSIEAIKVELMHCGPVISTSFELTKAYFNQLHTNQKCFVEEAINSTHELLITGWCMTPYGEAWQVQPVLEEGNAQSIAIGFGQFGIDYEVVVPDSSLDHMSWEIGPYFDYDFSDIEDWRSWEEMNLPIREEELKTFASCFENGLMSGESFVLRDSNKFAHSCAYKVRNIEWSNENNEWTIQIYKDI</sequence>
<dbReference type="Gene3D" id="1.10.287.110">
    <property type="entry name" value="DnaJ domain"/>
    <property type="match status" value="1"/>
</dbReference>
<dbReference type="SUPFAM" id="SSF46565">
    <property type="entry name" value="Chaperone J-domain"/>
    <property type="match status" value="1"/>
</dbReference>
<dbReference type="EMBL" id="BLLK01000062">
    <property type="protein sequence ID" value="GFH59298.1"/>
    <property type="molecule type" value="Genomic_DNA"/>
</dbReference>
<gene>
    <name evidence="1" type="ORF">CTEN210_15774</name>
</gene>
<evidence type="ECO:0000313" key="2">
    <source>
        <dbReference type="Proteomes" id="UP001054902"/>
    </source>
</evidence>
<keyword evidence="2" id="KW-1185">Reference proteome</keyword>
<evidence type="ECO:0008006" key="3">
    <source>
        <dbReference type="Google" id="ProtNLM"/>
    </source>
</evidence>
<dbReference type="InterPro" id="IPR036869">
    <property type="entry name" value="J_dom_sf"/>
</dbReference>